<evidence type="ECO:0000313" key="1">
    <source>
        <dbReference type="EMBL" id="GAA3511384.1"/>
    </source>
</evidence>
<name>A0ABP6UNQ2_9FLAO</name>
<sequence>MYFIFIKLDNRSVSRRNFIPIAYEVETINSSFTKCKIISLRTTEYH</sequence>
<proteinExistence type="predicted"/>
<protein>
    <submittedName>
        <fullName evidence="1">Uncharacterized protein</fullName>
    </submittedName>
</protein>
<accession>A0ABP6UNQ2</accession>
<reference evidence="2" key="1">
    <citation type="journal article" date="2019" name="Int. J. Syst. Evol. Microbiol.">
        <title>The Global Catalogue of Microorganisms (GCM) 10K type strain sequencing project: providing services to taxonomists for standard genome sequencing and annotation.</title>
        <authorList>
            <consortium name="The Broad Institute Genomics Platform"/>
            <consortium name="The Broad Institute Genome Sequencing Center for Infectious Disease"/>
            <person name="Wu L."/>
            <person name="Ma J."/>
        </authorList>
    </citation>
    <scope>NUCLEOTIDE SEQUENCE [LARGE SCALE GENOMIC DNA]</scope>
    <source>
        <strain evidence="2">JCM 17106</strain>
    </source>
</reference>
<comment type="caution">
    <text evidence="1">The sequence shown here is derived from an EMBL/GenBank/DDBJ whole genome shotgun (WGS) entry which is preliminary data.</text>
</comment>
<organism evidence="1 2">
    <name type="scientific">Aquimarina addita</name>
    <dbReference type="NCBI Taxonomy" id="870485"/>
    <lineage>
        <taxon>Bacteria</taxon>
        <taxon>Pseudomonadati</taxon>
        <taxon>Bacteroidota</taxon>
        <taxon>Flavobacteriia</taxon>
        <taxon>Flavobacteriales</taxon>
        <taxon>Flavobacteriaceae</taxon>
        <taxon>Aquimarina</taxon>
    </lineage>
</organism>
<keyword evidence="2" id="KW-1185">Reference proteome</keyword>
<dbReference type="Proteomes" id="UP001500459">
    <property type="component" value="Unassembled WGS sequence"/>
</dbReference>
<gene>
    <name evidence="1" type="ORF">GCM10022393_26450</name>
</gene>
<dbReference type="EMBL" id="BAABCW010000010">
    <property type="protein sequence ID" value="GAA3511384.1"/>
    <property type="molecule type" value="Genomic_DNA"/>
</dbReference>
<evidence type="ECO:0000313" key="2">
    <source>
        <dbReference type="Proteomes" id="UP001500459"/>
    </source>
</evidence>